<organism evidence="1 2">
    <name type="scientific">Pluteus cervinus</name>
    <dbReference type="NCBI Taxonomy" id="181527"/>
    <lineage>
        <taxon>Eukaryota</taxon>
        <taxon>Fungi</taxon>
        <taxon>Dikarya</taxon>
        <taxon>Basidiomycota</taxon>
        <taxon>Agaricomycotina</taxon>
        <taxon>Agaricomycetes</taxon>
        <taxon>Agaricomycetidae</taxon>
        <taxon>Agaricales</taxon>
        <taxon>Pluteineae</taxon>
        <taxon>Pluteaceae</taxon>
        <taxon>Pluteus</taxon>
    </lineage>
</organism>
<sequence length="88" mass="9369">MASDSNSSQPQPPLALPAPASEQASTADETDTKKLDVSSGVSESVKFDELGPVVVNSDGTLSRISNWASLTELERERTVRVLVARNNL</sequence>
<gene>
    <name evidence="1" type="ORF">BDN72DRAFT_842377</name>
</gene>
<evidence type="ECO:0000313" key="2">
    <source>
        <dbReference type="Proteomes" id="UP000308600"/>
    </source>
</evidence>
<name>A0ACD3AQI7_9AGAR</name>
<dbReference type="Proteomes" id="UP000308600">
    <property type="component" value="Unassembled WGS sequence"/>
</dbReference>
<reference evidence="1 2" key="1">
    <citation type="journal article" date="2019" name="Nat. Ecol. Evol.">
        <title>Megaphylogeny resolves global patterns of mushroom evolution.</title>
        <authorList>
            <person name="Varga T."/>
            <person name="Krizsan K."/>
            <person name="Foldi C."/>
            <person name="Dima B."/>
            <person name="Sanchez-Garcia M."/>
            <person name="Sanchez-Ramirez S."/>
            <person name="Szollosi G.J."/>
            <person name="Szarkandi J.G."/>
            <person name="Papp V."/>
            <person name="Albert L."/>
            <person name="Andreopoulos W."/>
            <person name="Angelini C."/>
            <person name="Antonin V."/>
            <person name="Barry K.W."/>
            <person name="Bougher N.L."/>
            <person name="Buchanan P."/>
            <person name="Buyck B."/>
            <person name="Bense V."/>
            <person name="Catcheside P."/>
            <person name="Chovatia M."/>
            <person name="Cooper J."/>
            <person name="Damon W."/>
            <person name="Desjardin D."/>
            <person name="Finy P."/>
            <person name="Geml J."/>
            <person name="Haridas S."/>
            <person name="Hughes K."/>
            <person name="Justo A."/>
            <person name="Karasinski D."/>
            <person name="Kautmanova I."/>
            <person name="Kiss B."/>
            <person name="Kocsube S."/>
            <person name="Kotiranta H."/>
            <person name="LaButti K.M."/>
            <person name="Lechner B.E."/>
            <person name="Liimatainen K."/>
            <person name="Lipzen A."/>
            <person name="Lukacs Z."/>
            <person name="Mihaltcheva S."/>
            <person name="Morgado L.N."/>
            <person name="Niskanen T."/>
            <person name="Noordeloos M.E."/>
            <person name="Ohm R.A."/>
            <person name="Ortiz-Santana B."/>
            <person name="Ovrebo C."/>
            <person name="Racz N."/>
            <person name="Riley R."/>
            <person name="Savchenko A."/>
            <person name="Shiryaev A."/>
            <person name="Soop K."/>
            <person name="Spirin V."/>
            <person name="Szebenyi C."/>
            <person name="Tomsovsky M."/>
            <person name="Tulloss R.E."/>
            <person name="Uehling J."/>
            <person name="Grigoriev I.V."/>
            <person name="Vagvolgyi C."/>
            <person name="Papp T."/>
            <person name="Martin F.M."/>
            <person name="Miettinen O."/>
            <person name="Hibbett D.S."/>
            <person name="Nagy L.G."/>
        </authorList>
    </citation>
    <scope>NUCLEOTIDE SEQUENCE [LARGE SCALE GENOMIC DNA]</scope>
    <source>
        <strain evidence="1 2">NL-1719</strain>
    </source>
</reference>
<keyword evidence="2" id="KW-1185">Reference proteome</keyword>
<accession>A0ACD3AQI7</accession>
<protein>
    <submittedName>
        <fullName evidence="1">Uncharacterized protein</fullName>
    </submittedName>
</protein>
<dbReference type="EMBL" id="ML208362">
    <property type="protein sequence ID" value="TFK67986.1"/>
    <property type="molecule type" value="Genomic_DNA"/>
</dbReference>
<evidence type="ECO:0000313" key="1">
    <source>
        <dbReference type="EMBL" id="TFK67986.1"/>
    </source>
</evidence>
<proteinExistence type="predicted"/>